<evidence type="ECO:0000256" key="4">
    <source>
        <dbReference type="ARBA" id="ARBA00022801"/>
    </source>
</evidence>
<comment type="cofactor">
    <cofactor evidence="1">
        <name>Zn(2+)</name>
        <dbReference type="ChEBI" id="CHEBI:29105"/>
    </cofactor>
</comment>
<evidence type="ECO:0000256" key="5">
    <source>
        <dbReference type="ARBA" id="ARBA00022833"/>
    </source>
</evidence>
<dbReference type="InterPro" id="IPR015517">
    <property type="entry name" value="dCMP_deaminase-rel"/>
</dbReference>
<dbReference type="InterPro" id="IPR016192">
    <property type="entry name" value="APOBEC/CMP_deaminase_Zn-bd"/>
</dbReference>
<dbReference type="GO" id="GO:0004132">
    <property type="term" value="F:dCMP deaminase activity"/>
    <property type="evidence" value="ECO:0007669"/>
    <property type="project" value="TreeGrafter"/>
</dbReference>
<dbReference type="EMBL" id="ABKJEP030000013">
    <property type="protein sequence ID" value="EMO9456176.1"/>
    <property type="molecule type" value="Genomic_DNA"/>
</dbReference>
<dbReference type="Pfam" id="PF00383">
    <property type="entry name" value="dCMP_cyt_deam_1"/>
    <property type="match status" value="1"/>
</dbReference>
<protein>
    <submittedName>
        <fullName evidence="7">Cytidine deaminase</fullName>
    </submittedName>
</protein>
<keyword evidence="3" id="KW-0479">Metal-binding</keyword>
<organism evidence="7">
    <name type="scientific">Morganella morganii</name>
    <name type="common">Proteus morganii</name>
    <dbReference type="NCBI Taxonomy" id="582"/>
    <lineage>
        <taxon>Bacteria</taxon>
        <taxon>Pseudomonadati</taxon>
        <taxon>Pseudomonadota</taxon>
        <taxon>Gammaproteobacteria</taxon>
        <taxon>Enterobacterales</taxon>
        <taxon>Morganellaceae</taxon>
        <taxon>Morganella</taxon>
    </lineage>
</organism>
<dbReference type="InterPro" id="IPR002125">
    <property type="entry name" value="CMP_dCMP_dom"/>
</dbReference>
<keyword evidence="5" id="KW-0862">Zinc</keyword>
<dbReference type="GO" id="GO:0008270">
    <property type="term" value="F:zinc ion binding"/>
    <property type="evidence" value="ECO:0007669"/>
    <property type="project" value="InterPro"/>
</dbReference>
<evidence type="ECO:0000256" key="3">
    <source>
        <dbReference type="ARBA" id="ARBA00022723"/>
    </source>
</evidence>
<comment type="similarity">
    <text evidence="2">Belongs to the cytidine and deoxycytidylate deaminase family.</text>
</comment>
<dbReference type="PANTHER" id="PTHR11086:SF18">
    <property type="entry name" value="DEOXYCYTIDYLATE DEAMINASE"/>
    <property type="match status" value="1"/>
</dbReference>
<dbReference type="CDD" id="cd01286">
    <property type="entry name" value="deoxycytidylate_deaminase"/>
    <property type="match status" value="1"/>
</dbReference>
<dbReference type="NCBIfam" id="NF041025">
    <property type="entry name" value="antiphage_deaminase"/>
    <property type="match status" value="1"/>
</dbReference>
<dbReference type="InterPro" id="IPR016193">
    <property type="entry name" value="Cytidine_deaminase-like"/>
</dbReference>
<evidence type="ECO:0000256" key="2">
    <source>
        <dbReference type="ARBA" id="ARBA00006576"/>
    </source>
</evidence>
<evidence type="ECO:0000256" key="1">
    <source>
        <dbReference type="ARBA" id="ARBA00001947"/>
    </source>
</evidence>
<dbReference type="PANTHER" id="PTHR11086">
    <property type="entry name" value="DEOXYCYTIDYLATE DEAMINASE-RELATED"/>
    <property type="match status" value="1"/>
</dbReference>
<dbReference type="PROSITE" id="PS51747">
    <property type="entry name" value="CYT_DCMP_DEAMINASES_2"/>
    <property type="match status" value="1"/>
</dbReference>
<evidence type="ECO:0000313" key="7">
    <source>
        <dbReference type="EMBL" id="EMO9456176.1"/>
    </source>
</evidence>
<feature type="domain" description="CMP/dCMP-type deaminase" evidence="6">
    <location>
        <begin position="226"/>
        <end position="410"/>
    </location>
</feature>
<dbReference type="InterPro" id="IPR027417">
    <property type="entry name" value="P-loop_NTPase"/>
</dbReference>
<name>A0AAI9MS04_MORMO</name>
<dbReference type="SUPFAM" id="SSF53927">
    <property type="entry name" value="Cytidine deaminase-like"/>
    <property type="match status" value="1"/>
</dbReference>
<dbReference type="InterPro" id="IPR035105">
    <property type="entry name" value="Deoxycytidylate_deaminase_dom"/>
</dbReference>
<proteinExistence type="inferred from homology"/>
<dbReference type="Gene3D" id="3.40.140.10">
    <property type="entry name" value="Cytidine Deaminase, domain 2"/>
    <property type="match status" value="1"/>
</dbReference>
<evidence type="ECO:0000259" key="6">
    <source>
        <dbReference type="PROSITE" id="PS51747"/>
    </source>
</evidence>
<dbReference type="AlphaFoldDB" id="A0AAI9MS04"/>
<reference evidence="7" key="1">
    <citation type="submission" date="2024-02" db="EMBL/GenBank/DDBJ databases">
        <authorList>
            <consortium name="Clinical and Environmental Microbiology Branch: Whole genome sequencing antimicrobial resistance pathogens in the healthcare setting"/>
        </authorList>
    </citation>
    <scope>NUCLEOTIDE SEQUENCE</scope>
    <source>
        <strain evidence="7">2023KU-00017</strain>
    </source>
</reference>
<dbReference type="PROSITE" id="PS00903">
    <property type="entry name" value="CYT_DCMP_DEAMINASES_1"/>
    <property type="match status" value="1"/>
</dbReference>
<dbReference type="GO" id="GO:0005737">
    <property type="term" value="C:cytoplasm"/>
    <property type="evidence" value="ECO:0007669"/>
    <property type="project" value="TreeGrafter"/>
</dbReference>
<accession>A0AAI9MS04</accession>
<keyword evidence="4" id="KW-0378">Hydrolase</keyword>
<comment type="caution">
    <text evidence="7">The sequence shown here is derived from an EMBL/GenBank/DDBJ whole genome shotgun (WGS) entry which is preliminary data.</text>
</comment>
<sequence>MEYNYNGYQDSEIVIGLVGAVGVDLNQVIESIKDKFNFFNYHIKMIKISEHVISVLSADFDAPKKRYDRVNYLMEKGNILRNKTKDNSFMAKAVAANISFYRNFKKTKKKKDNPLGRIAFIISSLKTPDEVHELRKIYSDGFFLIGVYSSERLRLDELTKKNMSEDEARKLIERDGDESNKYGQKTRDIYHLSDFFINYDGDVPKLANDIDRIIDLIFGHPYITPTFDEYAMFMAFSASLRSADLSRQVGAVVTYDNQILSTGANDVPAYGGGLYWPEYNRENKKIEDYQDGRDYIIGYDSNKIEQFSIVDNIILDLESDSELGLSHEQLKEITTKLRKSKIKDITEYGRVVHAEMEAVLSCARNNISTKNATLYCTTFPCHNCAKHIIASGITRVLYIEPYPKSKALKFHKDSISLTDSDKDEKNNKVIFEPFVGVGPKSFFKLFSMNVGIGNVIKRKDQEGKKIDFVRENAKLKTVMLPSSYIERERYAASQLLDMMEKIK</sequence>
<dbReference type="Gene3D" id="3.40.50.300">
    <property type="entry name" value="P-loop containing nucleotide triphosphate hydrolases"/>
    <property type="match status" value="1"/>
</dbReference>
<gene>
    <name evidence="7" type="ORF">PN925_001540</name>
</gene>